<dbReference type="Proteomes" id="UP000237511">
    <property type="component" value="Unassembled WGS sequence"/>
</dbReference>
<name>A0A2S3YVK1_9HYPH</name>
<gene>
    <name evidence="1" type="ORF">ATY31_02195</name>
</gene>
<evidence type="ECO:0000313" key="2">
    <source>
        <dbReference type="Proteomes" id="UP000237511"/>
    </source>
</evidence>
<dbReference type="InterPro" id="IPR059206">
    <property type="entry name" value="Sll1717-like"/>
</dbReference>
<proteinExistence type="predicted"/>
<dbReference type="EMBL" id="LODU01000002">
    <property type="protein sequence ID" value="POH35637.1"/>
    <property type="molecule type" value="Genomic_DNA"/>
</dbReference>
<dbReference type="SUPFAM" id="SSF52540">
    <property type="entry name" value="P-loop containing nucleoside triphosphate hydrolases"/>
    <property type="match status" value="1"/>
</dbReference>
<organism evidence="1 2">
    <name type="scientific">Sinorhizobium americanum</name>
    <dbReference type="NCBI Taxonomy" id="194963"/>
    <lineage>
        <taxon>Bacteria</taxon>
        <taxon>Pseudomonadati</taxon>
        <taxon>Pseudomonadota</taxon>
        <taxon>Alphaproteobacteria</taxon>
        <taxon>Hyphomicrobiales</taxon>
        <taxon>Rhizobiaceae</taxon>
        <taxon>Sinorhizobium/Ensifer group</taxon>
        <taxon>Sinorhizobium</taxon>
    </lineage>
</organism>
<accession>A0A2S3YVK1</accession>
<dbReference type="RefSeq" id="WP_097527013.1">
    <property type="nucleotide sequence ID" value="NZ_LODU01000002.1"/>
</dbReference>
<dbReference type="InterPro" id="IPR027417">
    <property type="entry name" value="P-loop_NTPase"/>
</dbReference>
<dbReference type="AlphaFoldDB" id="A0A2S3YVK1"/>
<comment type="caution">
    <text evidence="1">The sequence shown here is derived from an EMBL/GenBank/DDBJ whole genome shotgun (WGS) entry which is preliminary data.</text>
</comment>
<dbReference type="SUPFAM" id="SSF52309">
    <property type="entry name" value="N-(deoxy)ribosyltransferase-like"/>
    <property type="match status" value="1"/>
</dbReference>
<dbReference type="NCBIfam" id="NF047389">
    <property type="entry name" value="ATPase_Sll1717"/>
    <property type="match status" value="1"/>
</dbReference>
<protein>
    <submittedName>
        <fullName evidence="1">Uncharacterized protein</fullName>
    </submittedName>
</protein>
<sequence>MPRYSAFYAYPAGSATVTDAIHGAVERSSRGNLSIKPWENMSIAGFKLDDLVRDQIKDADVLLADITYPNHNVLYEIGYAIALEKPVIPTLNLAIEKAADRIRTIGLFDTLGWATYHNADELHGYLKSWQEVGWVNRYVRKRDHSQPLFVLDMLAKTDFRNHIFHAVDNSGVNARTFDPQEIPRLTAARAISDISASAGVILPIIGKEIVDSERHNLRAAFMLGLSHGYGIEAMAIQYENGPAPVDYRDFITNSTFRRETEDHISRYCENTLVWNQKATARDAQGGPGLLGKIDLGSSAAENETQQLNYYFIRTAEYARALRAEGGVVTGRKGSGKTAVYLQIAAAAQQDRESCVVDLRPATHNLSEMREKLLTVVNAGVYDHTIAAFWQYTLYAEILLKMREIVLPRARNDFSLQERIRRIEDDFRFDEGVVSGDFTSRLETAVREVIRATQSVHTEADLRSQLTNAMYENIIPKLREAVLSFTDFFSTVHVLIDDLDKGWPPRQVEQHDVLIVKHLIEALGRIQRDLTKRKLEFKHLVFLRSDVYERLVQQTSDRGKYNPIKVDWSDPAQLRHLLKQRVVSSVEKDQEEAVWDAFNPVLDDGRNALDWMIETSLRRPRFLIDLCERILSFAINRGHASVTQEDVEEGLRQMSLYLVSDFGYELRDVAGTPEDIFYYFIGSGSRLSAVELRSLLSGDYLGLGFEETLDLLLWYGFLGVETASGPVFIYDRAYDIRRLEAERGRDRNKATYSVNPAFLRGLN</sequence>
<evidence type="ECO:0000313" key="1">
    <source>
        <dbReference type="EMBL" id="POH35637.1"/>
    </source>
</evidence>
<reference evidence="1 2" key="1">
    <citation type="journal article" date="2014" name="Syst. Appl. Microbiol.">
        <title>Microsymbionts of Phaseolus vulgaris in acid and alkaline soils of Mexico.</title>
        <authorList>
            <person name="Verastegui-Valdes M.M."/>
            <person name="Zhang Y.J."/>
            <person name="Rivera-Orduna F.N."/>
            <person name="Cheng H.P."/>
            <person name="Sui X.H."/>
            <person name="Wang E.T."/>
        </authorList>
    </citation>
    <scope>NUCLEOTIDE SEQUENCE [LARGE SCALE GENOMIC DNA]</scope>
    <source>
        <strain evidence="1 2">FG01</strain>
    </source>
</reference>
<dbReference type="Gene3D" id="3.40.50.450">
    <property type="match status" value="1"/>
</dbReference>